<dbReference type="GO" id="GO:0005737">
    <property type="term" value="C:cytoplasm"/>
    <property type="evidence" value="ECO:0007669"/>
    <property type="project" value="UniProtKB-ARBA"/>
</dbReference>
<feature type="domain" description="DSBA-like thioredoxin" evidence="5">
    <location>
        <begin position="3"/>
        <end position="194"/>
    </location>
</feature>
<reference evidence="6" key="1">
    <citation type="submission" date="2023-08" db="EMBL/GenBank/DDBJ databases">
        <title>Emergence of clinically-relevant ST2 carbapenem-resistant Acinetobacter baumannii strains in hospital sewages in Zhejiang, East of China.</title>
        <authorList>
            <person name="Kaichao C."/>
            <person name="Zhang R."/>
        </authorList>
    </citation>
    <scope>NUCLEOTIDE SEQUENCE</scope>
    <source>
        <strain evidence="6">M-SY-60</strain>
    </source>
</reference>
<proteinExistence type="inferred from homology"/>
<evidence type="ECO:0000256" key="4">
    <source>
        <dbReference type="PIRSR" id="PIRSR006386-1"/>
    </source>
</evidence>
<evidence type="ECO:0000256" key="2">
    <source>
        <dbReference type="ARBA" id="ARBA00047960"/>
    </source>
</evidence>
<comment type="catalytic activity">
    <reaction evidence="3">
        <text>2-hydroxychromene-2-carboxylate = (3E)-4-(2-hydroxyphenyl)-2-oxobut-3-enoate</text>
        <dbReference type="Rhea" id="RHEA:27401"/>
        <dbReference type="ChEBI" id="CHEBI:59350"/>
        <dbReference type="ChEBI" id="CHEBI:59353"/>
        <dbReference type="EC" id="5.99.1.4"/>
    </reaction>
</comment>
<evidence type="ECO:0000313" key="7">
    <source>
        <dbReference type="Proteomes" id="UP001243195"/>
    </source>
</evidence>
<keyword evidence="3 6" id="KW-0413">Isomerase</keyword>
<feature type="active site" description="Nucleophile" evidence="4">
    <location>
        <position position="12"/>
    </location>
</feature>
<gene>
    <name evidence="6" type="ORF">RFH51_03970</name>
</gene>
<comment type="catalytic activity">
    <reaction evidence="2">
        <text>RX + glutathione = an S-substituted glutathione + a halide anion + H(+)</text>
        <dbReference type="Rhea" id="RHEA:16437"/>
        <dbReference type="ChEBI" id="CHEBI:15378"/>
        <dbReference type="ChEBI" id="CHEBI:16042"/>
        <dbReference type="ChEBI" id="CHEBI:17792"/>
        <dbReference type="ChEBI" id="CHEBI:57925"/>
        <dbReference type="ChEBI" id="CHEBI:90779"/>
        <dbReference type="EC" id="2.5.1.18"/>
    </reaction>
</comment>
<evidence type="ECO:0000313" key="6">
    <source>
        <dbReference type="EMBL" id="MDQ9070618.1"/>
    </source>
</evidence>
<evidence type="ECO:0000256" key="1">
    <source>
        <dbReference type="ARBA" id="ARBA00022679"/>
    </source>
</evidence>
<dbReference type="EC" id="5.99.1.4" evidence="3"/>
<dbReference type="GO" id="GO:0018845">
    <property type="term" value="F:2-hydroxychromene-2-carboxylate isomerase activity"/>
    <property type="evidence" value="ECO:0007669"/>
    <property type="project" value="UniProtKB-UniRule"/>
</dbReference>
<protein>
    <recommendedName>
        <fullName evidence="3">2-hydroxychromene-2-carboxylate isomerase</fullName>
        <ecNumber evidence="3">5.99.1.4</ecNumber>
    </recommendedName>
</protein>
<dbReference type="EMBL" id="JAVIDA010000003">
    <property type="protein sequence ID" value="MDQ9070618.1"/>
    <property type="molecule type" value="Genomic_DNA"/>
</dbReference>
<comment type="caution">
    <text evidence="6">The sequence shown here is derived from an EMBL/GenBank/DDBJ whole genome shotgun (WGS) entry which is preliminary data.</text>
</comment>
<dbReference type="Proteomes" id="UP001243195">
    <property type="component" value="Unassembled WGS sequence"/>
</dbReference>
<dbReference type="InterPro" id="IPR044087">
    <property type="entry name" value="NahD-like"/>
</dbReference>
<dbReference type="Gene3D" id="3.40.30.10">
    <property type="entry name" value="Glutaredoxin"/>
    <property type="match status" value="1"/>
</dbReference>
<dbReference type="FunFam" id="3.40.30.10:FF:000096">
    <property type="entry name" value="Glutathione S-transferase kappa"/>
    <property type="match status" value="1"/>
</dbReference>
<dbReference type="Pfam" id="PF01323">
    <property type="entry name" value="DSBA"/>
    <property type="match status" value="1"/>
</dbReference>
<dbReference type="CDD" id="cd03022">
    <property type="entry name" value="DsbA_HCCA_Iso"/>
    <property type="match status" value="1"/>
</dbReference>
<dbReference type="SUPFAM" id="SSF52833">
    <property type="entry name" value="Thioredoxin-like"/>
    <property type="match status" value="1"/>
</dbReference>
<keyword evidence="1" id="KW-0808">Transferase</keyword>
<organism evidence="6 7">
    <name type="scientific">Acinetobacter gerneri</name>
    <dbReference type="NCBI Taxonomy" id="202952"/>
    <lineage>
        <taxon>Bacteria</taxon>
        <taxon>Pseudomonadati</taxon>
        <taxon>Pseudomonadota</taxon>
        <taxon>Gammaproteobacteria</taxon>
        <taxon>Moraxellales</taxon>
        <taxon>Moraxellaceae</taxon>
        <taxon>Acinetobacter</taxon>
    </lineage>
</organism>
<name>A0AAW8JH63_9GAMM</name>
<dbReference type="InterPro" id="IPR051924">
    <property type="entry name" value="GST_Kappa/NadH"/>
</dbReference>
<dbReference type="PANTHER" id="PTHR42943">
    <property type="entry name" value="GLUTATHIONE S-TRANSFERASE KAPPA"/>
    <property type="match status" value="1"/>
</dbReference>
<dbReference type="GO" id="GO:0004602">
    <property type="term" value="F:glutathione peroxidase activity"/>
    <property type="evidence" value="ECO:0007669"/>
    <property type="project" value="TreeGrafter"/>
</dbReference>
<dbReference type="RefSeq" id="WP_277090117.1">
    <property type="nucleotide sequence ID" value="NZ_DAMBEH010000066.1"/>
</dbReference>
<dbReference type="PANTHER" id="PTHR42943:SF2">
    <property type="entry name" value="GLUTATHIONE S-TRANSFERASE KAPPA 1"/>
    <property type="match status" value="1"/>
</dbReference>
<dbReference type="InterPro" id="IPR001853">
    <property type="entry name" value="DSBA-like_thioredoxin_dom"/>
</dbReference>
<comment type="similarity">
    <text evidence="3">Belongs to the GST superfamily. NadH family.</text>
</comment>
<dbReference type="GO" id="GO:0006749">
    <property type="term" value="P:glutathione metabolic process"/>
    <property type="evidence" value="ECO:0007669"/>
    <property type="project" value="TreeGrafter"/>
</dbReference>
<dbReference type="InterPro" id="IPR014440">
    <property type="entry name" value="HCCAis_GSTk"/>
</dbReference>
<evidence type="ECO:0000259" key="5">
    <source>
        <dbReference type="Pfam" id="PF01323"/>
    </source>
</evidence>
<dbReference type="InterPro" id="IPR036249">
    <property type="entry name" value="Thioredoxin-like_sf"/>
</dbReference>
<dbReference type="GO" id="GO:1901170">
    <property type="term" value="P:naphthalene catabolic process"/>
    <property type="evidence" value="ECO:0007669"/>
    <property type="project" value="InterPro"/>
</dbReference>
<dbReference type="PIRSF" id="PIRSF006386">
    <property type="entry name" value="HCCAis_GSTk"/>
    <property type="match status" value="1"/>
</dbReference>
<sequence>MKQVEFYFDLGSPYSYVAFYQIQNIANNNQAEIIWKPILLGGVFKATGNSSPMVVPAKARYSMLDITRWCKYLKIPMQMNPHFPINTLTLMRIVAAVQIYQPEQFMHVLTGLFNAMFREPKNLNDAEVLQQTMHQLGFEAEQIQTWLADENVKNHLKQLTEEAIERGVFGAPTCFVDDEIFWGLDHLNFVEMALKSKA</sequence>
<dbReference type="AlphaFoldDB" id="A0AAW8JH63"/>
<accession>A0AAW8JH63</accession>
<evidence type="ECO:0000256" key="3">
    <source>
        <dbReference type="PIRNR" id="PIRNR006386"/>
    </source>
</evidence>
<dbReference type="GO" id="GO:0004364">
    <property type="term" value="F:glutathione transferase activity"/>
    <property type="evidence" value="ECO:0007669"/>
    <property type="project" value="UniProtKB-EC"/>
</dbReference>